<gene>
    <name evidence="2" type="ORF">Tci_046781</name>
</gene>
<accession>A0A6L2MLE9</accession>
<name>A0A6L2MLE9_TANCI</name>
<organism evidence="2">
    <name type="scientific">Tanacetum cinerariifolium</name>
    <name type="common">Dalmatian daisy</name>
    <name type="synonym">Chrysanthemum cinerariifolium</name>
    <dbReference type="NCBI Taxonomy" id="118510"/>
    <lineage>
        <taxon>Eukaryota</taxon>
        <taxon>Viridiplantae</taxon>
        <taxon>Streptophyta</taxon>
        <taxon>Embryophyta</taxon>
        <taxon>Tracheophyta</taxon>
        <taxon>Spermatophyta</taxon>
        <taxon>Magnoliopsida</taxon>
        <taxon>eudicotyledons</taxon>
        <taxon>Gunneridae</taxon>
        <taxon>Pentapetalae</taxon>
        <taxon>asterids</taxon>
        <taxon>campanulids</taxon>
        <taxon>Asterales</taxon>
        <taxon>Asteraceae</taxon>
        <taxon>Asteroideae</taxon>
        <taxon>Anthemideae</taxon>
        <taxon>Anthemidinae</taxon>
        <taxon>Tanacetum</taxon>
    </lineage>
</organism>
<protein>
    <recommendedName>
        <fullName evidence="3">Reverse transcriptase domain-containing protein</fullName>
    </recommendedName>
</protein>
<feature type="region of interest" description="Disordered" evidence="1">
    <location>
        <begin position="110"/>
        <end position="130"/>
    </location>
</feature>
<comment type="caution">
    <text evidence="2">The sequence shown here is derived from an EMBL/GenBank/DDBJ whole genome shotgun (WGS) entry which is preliminary data.</text>
</comment>
<evidence type="ECO:0008006" key="3">
    <source>
        <dbReference type="Google" id="ProtNLM"/>
    </source>
</evidence>
<evidence type="ECO:0000256" key="1">
    <source>
        <dbReference type="SAM" id="MobiDB-lite"/>
    </source>
</evidence>
<dbReference type="EMBL" id="BKCJ010006954">
    <property type="protein sequence ID" value="GEU74803.1"/>
    <property type="molecule type" value="Genomic_DNA"/>
</dbReference>
<sequence>MRGRGVDYGFADTVEAEMRHRGIGEVGYGIRDTWIDPAEAVLEMEPTTLEKVNTRVTELAELHEHDTHDLYALLEDAKDGDSMDREGGGLCYPRGLGSFGRVKPGRQTMAPVTRQRQNPPPPNTNTPPHHLTQESVQAMIDQALLRNSTNGDGSQSSHEDNPRHVQTTRPCFYADFIKCHPLNFKGNEGVVRLTRWMEKMESVFSISGCTIENQVKFATCTMLDAALTW</sequence>
<evidence type="ECO:0000313" key="2">
    <source>
        <dbReference type="EMBL" id="GEU74803.1"/>
    </source>
</evidence>
<dbReference type="AlphaFoldDB" id="A0A6L2MLE9"/>
<reference evidence="2" key="1">
    <citation type="journal article" date="2019" name="Sci. Rep.">
        <title>Draft genome of Tanacetum cinerariifolium, the natural source of mosquito coil.</title>
        <authorList>
            <person name="Yamashiro T."/>
            <person name="Shiraishi A."/>
            <person name="Satake H."/>
            <person name="Nakayama K."/>
        </authorList>
    </citation>
    <scope>NUCLEOTIDE SEQUENCE</scope>
</reference>
<proteinExistence type="predicted"/>